<dbReference type="EMBL" id="JYDU01000231">
    <property type="protein sequence ID" value="KRX88583.1"/>
    <property type="molecule type" value="Genomic_DNA"/>
</dbReference>
<sequence length="458" mass="50091">MGTARWRAFLSTLHCLQHVLCDSDNKMLLLFKALLVLLASAVELSFAFFAPCRGPSSMDESCDTDADCTGFGVACVLGKCQCDYAYALENDPQTGLRQCVKLPDTIDAPCDDKCRFPLFCDNNRCRCIRSKQEHGQCFVDSQLGQSCKRHIECTLPFSACINKRCDCVHGSVRRGNACYAAPKCPDGSRPGNACTVRTTEVEVLHNVINTAAVLDTCDKGNFCYTVDNSFSGHCCPVTCPLSTKPELDYVCSDRGNERGVKCPSETHFCHRFAGISFSYDVCCRRPCREPRPLYIRGSCYSRAHLGSPCEIDEQCDGGLTMECLNKACSCRNGFKPEPTSHSATETPPMTCVRSNCPSDSLALDTECVSKVRIGEQCMASVQCPPNAHCFRGMCFCQCGFTHLGHECVPDQQVVEDRRPLLPQDHLLGMNKPNGAGSGGNLFQLMNSILQGVRVGASG</sequence>
<keyword evidence="3" id="KW-0640">Prion</keyword>
<organism evidence="3 4">
    <name type="scientific">Trichinella pseudospiralis</name>
    <name type="common">Parasitic roundworm</name>
    <dbReference type="NCBI Taxonomy" id="6337"/>
    <lineage>
        <taxon>Eukaryota</taxon>
        <taxon>Metazoa</taxon>
        <taxon>Ecdysozoa</taxon>
        <taxon>Nematoda</taxon>
        <taxon>Enoplea</taxon>
        <taxon>Dorylaimia</taxon>
        <taxon>Trichinellida</taxon>
        <taxon>Trichinellidae</taxon>
        <taxon>Trichinella</taxon>
    </lineage>
</organism>
<feature type="domain" description="EB" evidence="2">
    <location>
        <begin position="134"/>
        <end position="178"/>
    </location>
</feature>
<keyword evidence="1" id="KW-0812">Transmembrane</keyword>
<dbReference type="PANTHER" id="PTHR39069:SF1">
    <property type="entry name" value="ECDYSONE-INDUCIBLE GENE E1, ISOFORM A"/>
    <property type="match status" value="1"/>
</dbReference>
<dbReference type="AlphaFoldDB" id="A0A0V0XLA6"/>
<feature type="transmembrane region" description="Helical" evidence="1">
    <location>
        <begin position="31"/>
        <end position="50"/>
    </location>
</feature>
<reference evidence="3 4" key="1">
    <citation type="submission" date="2015-01" db="EMBL/GenBank/DDBJ databases">
        <title>Evolution of Trichinella species and genotypes.</title>
        <authorList>
            <person name="Korhonen P.K."/>
            <person name="Edoardo P."/>
            <person name="Giuseppe L.R."/>
            <person name="Gasser R.B."/>
        </authorList>
    </citation>
    <scope>NUCLEOTIDE SEQUENCE [LARGE SCALE GENOMIC DNA]</scope>
    <source>
        <strain evidence="3">ISS141</strain>
    </source>
</reference>
<dbReference type="PANTHER" id="PTHR39069">
    <property type="entry name" value="ECDYSONE-INDUCIBLE GENE E1, ISOFORM A"/>
    <property type="match status" value="1"/>
</dbReference>
<dbReference type="Proteomes" id="UP000054815">
    <property type="component" value="Unassembled WGS sequence"/>
</dbReference>
<protein>
    <submittedName>
        <fullName evidence="3">Prion-like-(Q/N-rich) domain-bearing protein 25</fullName>
    </submittedName>
</protein>
<feature type="domain" description="EB" evidence="2">
    <location>
        <begin position="289"/>
        <end position="337"/>
    </location>
</feature>
<evidence type="ECO:0000256" key="1">
    <source>
        <dbReference type="SAM" id="Phobius"/>
    </source>
</evidence>
<keyword evidence="1" id="KW-1133">Transmembrane helix</keyword>
<name>A0A0V0XLA6_TRIPS</name>
<keyword evidence="3" id="KW-0034">Amyloid</keyword>
<dbReference type="InterPro" id="IPR006149">
    <property type="entry name" value="EB_dom"/>
</dbReference>
<feature type="domain" description="EB" evidence="2">
    <location>
        <begin position="356"/>
        <end position="407"/>
    </location>
</feature>
<gene>
    <name evidence="3" type="primary">ZC84.1</name>
    <name evidence="3" type="ORF">T4E_4093</name>
</gene>
<keyword evidence="1" id="KW-0472">Membrane</keyword>
<evidence type="ECO:0000313" key="4">
    <source>
        <dbReference type="Proteomes" id="UP000054815"/>
    </source>
</evidence>
<evidence type="ECO:0000259" key="2">
    <source>
        <dbReference type="Pfam" id="PF01683"/>
    </source>
</evidence>
<comment type="caution">
    <text evidence="3">The sequence shown here is derived from an EMBL/GenBank/DDBJ whole genome shotgun (WGS) entry which is preliminary data.</text>
</comment>
<evidence type="ECO:0000313" key="3">
    <source>
        <dbReference type="EMBL" id="KRX88583.1"/>
    </source>
</evidence>
<dbReference type="STRING" id="6337.A0A0V0XLA6"/>
<dbReference type="Pfam" id="PF01683">
    <property type="entry name" value="EB"/>
    <property type="match status" value="3"/>
</dbReference>
<accession>A0A0V0XLA6</accession>
<proteinExistence type="predicted"/>